<organism evidence="3 4">
    <name type="scientific">Advenella incenata</name>
    <dbReference type="NCBI Taxonomy" id="267800"/>
    <lineage>
        <taxon>Bacteria</taxon>
        <taxon>Pseudomonadati</taxon>
        <taxon>Pseudomonadota</taxon>
        <taxon>Betaproteobacteria</taxon>
        <taxon>Burkholderiales</taxon>
        <taxon>Alcaligenaceae</taxon>
    </lineage>
</organism>
<keyword evidence="1 3" id="KW-0489">Methyltransferase</keyword>
<dbReference type="SUPFAM" id="SSF53335">
    <property type="entry name" value="S-adenosyl-L-methionine-dependent methyltransferases"/>
    <property type="match status" value="1"/>
</dbReference>
<comment type="caution">
    <text evidence="3">The sequence shown here is derived from an EMBL/GenBank/DDBJ whole genome shotgun (WGS) entry which is preliminary data.</text>
</comment>
<keyword evidence="2 3" id="KW-0808">Transferase</keyword>
<gene>
    <name evidence="3" type="ORF">EV681_3237</name>
</gene>
<dbReference type="PANTHER" id="PTHR43542">
    <property type="entry name" value="METHYLTRANSFERASE"/>
    <property type="match status" value="1"/>
</dbReference>
<dbReference type="InterPro" id="IPR004398">
    <property type="entry name" value="RNA_MeTrfase_RsmD"/>
</dbReference>
<reference evidence="3 4" key="1">
    <citation type="submission" date="2019-02" db="EMBL/GenBank/DDBJ databases">
        <title>Genomic Encyclopedia of Type Strains, Phase IV (KMG-IV): sequencing the most valuable type-strain genomes for metagenomic binning, comparative biology and taxonomic classification.</title>
        <authorList>
            <person name="Goeker M."/>
        </authorList>
    </citation>
    <scope>NUCLEOTIDE SEQUENCE [LARGE SCALE GENOMIC DNA]</scope>
    <source>
        <strain evidence="3 4">DSM 23814</strain>
    </source>
</reference>
<evidence type="ECO:0000256" key="1">
    <source>
        <dbReference type="ARBA" id="ARBA00022603"/>
    </source>
</evidence>
<sequence length="203" mass="22532">MMKPANRPAGTSGKRQTIRIIGGQYRRSQIPVVDADGLRPTSDRIRETLFNWLNYLWDGRFDDKSVLDLFAGTGALGFEAASRGAAHVQMAETSPAALATLRATRDKLQASQVRINSADAFLMLKRMDASKFDLVMLDPPFASKLFDRIFPFLPAIVKPGGLVYIESDQPEDPGPDFPAIRQGKAGQVYYQLHERLIAPHKSE</sequence>
<dbReference type="Pfam" id="PF03602">
    <property type="entry name" value="Cons_hypoth95"/>
    <property type="match status" value="1"/>
</dbReference>
<dbReference type="GO" id="GO:0008168">
    <property type="term" value="F:methyltransferase activity"/>
    <property type="evidence" value="ECO:0007669"/>
    <property type="project" value="UniProtKB-KW"/>
</dbReference>
<dbReference type="GO" id="GO:0031167">
    <property type="term" value="P:rRNA methylation"/>
    <property type="evidence" value="ECO:0007669"/>
    <property type="project" value="InterPro"/>
</dbReference>
<proteinExistence type="predicted"/>
<evidence type="ECO:0000313" key="4">
    <source>
        <dbReference type="Proteomes" id="UP000293398"/>
    </source>
</evidence>
<dbReference type="CDD" id="cd02440">
    <property type="entry name" value="AdoMet_MTases"/>
    <property type="match status" value="1"/>
</dbReference>
<dbReference type="Gene3D" id="3.40.50.150">
    <property type="entry name" value="Vaccinia Virus protein VP39"/>
    <property type="match status" value="1"/>
</dbReference>
<dbReference type="Proteomes" id="UP000293398">
    <property type="component" value="Unassembled WGS sequence"/>
</dbReference>
<keyword evidence="4" id="KW-1185">Reference proteome</keyword>
<dbReference type="PIRSF" id="PIRSF004553">
    <property type="entry name" value="CHP00095"/>
    <property type="match status" value="1"/>
</dbReference>
<dbReference type="InterPro" id="IPR029063">
    <property type="entry name" value="SAM-dependent_MTases_sf"/>
</dbReference>
<dbReference type="EMBL" id="SHKO01000002">
    <property type="protein sequence ID" value="RZT94810.1"/>
    <property type="molecule type" value="Genomic_DNA"/>
</dbReference>
<dbReference type="PANTHER" id="PTHR43542:SF1">
    <property type="entry name" value="METHYLTRANSFERASE"/>
    <property type="match status" value="1"/>
</dbReference>
<dbReference type="NCBIfam" id="TIGR00095">
    <property type="entry name" value="16S rRNA (guanine(966)-N(2))-methyltransferase RsmD"/>
    <property type="match status" value="1"/>
</dbReference>
<name>A0A4Q7VF54_9BURK</name>
<dbReference type="AlphaFoldDB" id="A0A4Q7VF54"/>
<evidence type="ECO:0000256" key="2">
    <source>
        <dbReference type="ARBA" id="ARBA00022679"/>
    </source>
</evidence>
<protein>
    <submittedName>
        <fullName evidence="3">16S rRNA (Guanine(966)-N(2))-methyltransferase RsmD</fullName>
    </submittedName>
</protein>
<evidence type="ECO:0000313" key="3">
    <source>
        <dbReference type="EMBL" id="RZT94810.1"/>
    </source>
</evidence>
<accession>A0A4Q7VF54</accession>